<evidence type="ECO:0000259" key="4">
    <source>
        <dbReference type="PROSITE" id="PS51192"/>
    </source>
</evidence>
<dbReference type="AlphaFoldDB" id="A0A081CMP6"/>
<dbReference type="GO" id="GO:0005524">
    <property type="term" value="F:ATP binding"/>
    <property type="evidence" value="ECO:0007669"/>
    <property type="project" value="InterPro"/>
</dbReference>
<proteinExistence type="predicted"/>
<feature type="compositionally biased region" description="Acidic residues" evidence="3">
    <location>
        <begin position="243"/>
        <end position="262"/>
    </location>
</feature>
<reference evidence="5" key="1">
    <citation type="submission" date="2014-07" db="EMBL/GenBank/DDBJ databases">
        <title>Draft genome sequence of the yeast Pseudozyma antarctica JCM 10317 known as a producer of lipase B which used in a wide range of industrial applications.</title>
        <authorList>
            <person name="Morita T."/>
            <person name="Saika A."/>
            <person name="Koike H."/>
        </authorList>
    </citation>
    <scope>NUCLEOTIDE SEQUENCE</scope>
    <source>
        <strain evidence="5">JCM 10317</strain>
    </source>
</reference>
<dbReference type="RefSeq" id="XP_014653861.1">
    <property type="nucleotide sequence ID" value="XM_014798375.1"/>
</dbReference>
<dbReference type="InterPro" id="IPR000330">
    <property type="entry name" value="SNF2_N"/>
</dbReference>
<keyword evidence="1" id="KW-0547">Nucleotide-binding</keyword>
<dbReference type="InterPro" id="IPR014001">
    <property type="entry name" value="Helicase_ATP-bd"/>
</dbReference>
<accession>A0A081CMP6</accession>
<dbReference type="EMBL" id="DF830094">
    <property type="protein sequence ID" value="GAK67942.1"/>
    <property type="molecule type" value="Genomic_DNA"/>
</dbReference>
<feature type="compositionally biased region" description="Polar residues" evidence="3">
    <location>
        <begin position="61"/>
        <end position="75"/>
    </location>
</feature>
<feature type="region of interest" description="Disordered" evidence="3">
    <location>
        <begin position="210"/>
        <end position="275"/>
    </location>
</feature>
<evidence type="ECO:0000256" key="2">
    <source>
        <dbReference type="ARBA" id="ARBA00022840"/>
    </source>
</evidence>
<protein>
    <recommendedName>
        <fullName evidence="4">Helicase ATP-binding domain-containing protein</fullName>
    </recommendedName>
</protein>
<feature type="region of interest" description="Disordered" evidence="3">
    <location>
        <begin position="33"/>
        <end position="93"/>
    </location>
</feature>
<feature type="domain" description="Helicase ATP-binding" evidence="4">
    <location>
        <begin position="442"/>
        <end position="627"/>
    </location>
</feature>
<feature type="compositionally biased region" description="Basic residues" evidence="3">
    <location>
        <begin position="213"/>
        <end position="223"/>
    </location>
</feature>
<feature type="compositionally biased region" description="Low complexity" evidence="3">
    <location>
        <begin position="50"/>
        <end position="60"/>
    </location>
</feature>
<gene>
    <name evidence="5" type="ORF">PAN0_027d6172</name>
</gene>
<dbReference type="HOGENOM" id="CLU_337699_0_0_1"/>
<evidence type="ECO:0000313" key="5">
    <source>
        <dbReference type="EMBL" id="GAK67942.1"/>
    </source>
</evidence>
<dbReference type="Pfam" id="PF00176">
    <property type="entry name" value="SNF2-rel_dom"/>
    <property type="match status" value="1"/>
</dbReference>
<organism evidence="5">
    <name type="scientific">Pseudozyma antarctica</name>
    <name type="common">Yeast</name>
    <name type="synonym">Candida antarctica</name>
    <dbReference type="NCBI Taxonomy" id="84753"/>
    <lineage>
        <taxon>Eukaryota</taxon>
        <taxon>Fungi</taxon>
        <taxon>Dikarya</taxon>
        <taxon>Basidiomycota</taxon>
        <taxon>Ustilaginomycotina</taxon>
        <taxon>Ustilaginomycetes</taxon>
        <taxon>Ustilaginales</taxon>
        <taxon>Ustilaginaceae</taxon>
        <taxon>Moesziomyces</taxon>
    </lineage>
</organism>
<evidence type="ECO:0000256" key="1">
    <source>
        <dbReference type="ARBA" id="ARBA00022741"/>
    </source>
</evidence>
<evidence type="ECO:0000313" key="6">
    <source>
        <dbReference type="Proteomes" id="UP000053758"/>
    </source>
</evidence>
<dbReference type="SUPFAM" id="SSF52540">
    <property type="entry name" value="P-loop containing nucleoside triphosphate hydrolases"/>
    <property type="match status" value="1"/>
</dbReference>
<evidence type="ECO:0000256" key="3">
    <source>
        <dbReference type="SAM" id="MobiDB-lite"/>
    </source>
</evidence>
<keyword evidence="6" id="KW-1185">Reference proteome</keyword>
<dbReference type="Proteomes" id="UP000053758">
    <property type="component" value="Unassembled WGS sequence"/>
</dbReference>
<sequence>MRLGAFFTSGRAGSLHVPSGAFSRPALARLTPRAGSGVGIKPPSRPLVASSTRSKTTRSSWLPTTSALPDLSSSMPRDKLASASELSDPSESLGGEGNLWRFLQACWLYGYPNCALDDIFQRALTINRTSAKTKGNYCPVETSIHTKGSDKPQTEDGIWLPLYADGMAGDEASLLQTSISYGCKLHKRRTELQVARDAEEARQAALTAEAKRRLAAKQSKQKGKAASFSATRAKRSRAPPQPEDMDEEQDELESDSKEEEVVQAETNAEEALRLVGRQVKPDTWRTKAEGKTWKHVADNPSLVKHLSAIKDVPKDVSFTNIVAVKVDLEDTSGSIAVDQEAGQVEHDIRGIDGDLTSDEAADSFAIPSKAALAQYEPFDLTKLGYRTHPLDAKLDKALRQRLTLSETQLQSGLWFFRKVAFDIRKTSALRQQMEALSDEELFDRRDWSTGGIVADPPGLGKTVIAILFALIYRKLKVSNKPCLFIVKTSVSQQFGKEVFRFVDVTLGDVSDGELHLLSLTKSNDKGKRVPREFKDNDRTMWNADLLVVVSNKNTAPKAKKDPRLPFHTSWKYGLVCYNEVHDLPQTTAGTFSMEYNVQREFTVGFSGTPIRNVEHFLFVMAFCGHPAAKIGTAEKARSLGRAISNSMTLDEADRENVGRVFRDNILQWTTQRDVSLIGRGGDLTALETLVSRLYGERMPQEQHLASAHDTGLQPFSSTTPPAAEGMATQQLRDRRPCTPVPPSPTISAHSSPQPLPLEPSTLEPMIIDLTRSPSPPAAGTEQLIGWSPEADESRICAQSPFLANARVELERPFFDYVWPGILTLGRAGQTPSRSVAASSRLCR</sequence>
<dbReference type="InterPro" id="IPR027417">
    <property type="entry name" value="P-loop_NTPase"/>
</dbReference>
<dbReference type="Gene3D" id="3.40.50.300">
    <property type="entry name" value="P-loop containing nucleotide triphosphate hydrolases"/>
    <property type="match status" value="1"/>
</dbReference>
<dbReference type="PROSITE" id="PS51192">
    <property type="entry name" value="HELICASE_ATP_BIND_1"/>
    <property type="match status" value="1"/>
</dbReference>
<keyword evidence="2" id="KW-0067">ATP-binding</keyword>
<dbReference type="GeneID" id="26306991"/>
<name>A0A081CMP6_PSEA2</name>
<feature type="region of interest" description="Disordered" evidence="3">
    <location>
        <begin position="703"/>
        <end position="755"/>
    </location>
</feature>